<dbReference type="EC" id="3.4.21.102" evidence="2"/>
<evidence type="ECO:0000313" key="3">
    <source>
        <dbReference type="Proteomes" id="UP000214596"/>
    </source>
</evidence>
<keyword evidence="2" id="KW-0645">Protease</keyword>
<evidence type="ECO:0000313" key="2">
    <source>
        <dbReference type="EMBL" id="OXE29473.1"/>
    </source>
</evidence>
<feature type="non-terminal residue" evidence="2">
    <location>
        <position position="1"/>
    </location>
</feature>
<feature type="domain" description="Tail specific protease" evidence="1">
    <location>
        <begin position="10"/>
        <end position="106"/>
    </location>
</feature>
<organism evidence="2 3">
    <name type="scientific">Vibrio parahaemolyticus</name>
    <dbReference type="NCBI Taxonomy" id="670"/>
    <lineage>
        <taxon>Bacteria</taxon>
        <taxon>Pseudomonadati</taxon>
        <taxon>Pseudomonadota</taxon>
        <taxon>Gammaproteobacteria</taxon>
        <taxon>Vibrionales</taxon>
        <taxon>Vibrionaceae</taxon>
        <taxon>Vibrio</taxon>
    </lineage>
</organism>
<accession>A0A227J308</accession>
<reference evidence="2 3" key="1">
    <citation type="journal article" date="2017" name="Appl. Environ. Microbiol.">
        <title>Parallel evolution of two clades of a major Atlantic endemic Vibrio parahaemolyticus pathogen lineage by independent acquisition of related pathogenicity islands.</title>
        <authorList>
            <person name="Xu F."/>
            <person name="Gonzalez-Escalona N."/>
            <person name="Drees K.P."/>
            <person name="Sebra R.P."/>
            <person name="Cooper V.S."/>
            <person name="Jones S.H."/>
            <person name="Whistler C.A."/>
        </authorList>
    </citation>
    <scope>NUCLEOTIDE SEQUENCE [LARGE SCALE GENOMIC DNA]</scope>
    <source>
        <strain evidence="2 3">MAVP-3</strain>
    </source>
</reference>
<dbReference type="GO" id="GO:0007165">
    <property type="term" value="P:signal transduction"/>
    <property type="evidence" value="ECO:0007669"/>
    <property type="project" value="TreeGrafter"/>
</dbReference>
<name>A0A227J308_VIBPH</name>
<dbReference type="Proteomes" id="UP000214596">
    <property type="component" value="Unassembled WGS sequence"/>
</dbReference>
<gene>
    <name evidence="2" type="ORF">CA163_28455</name>
</gene>
<feature type="non-terminal residue" evidence="2">
    <location>
        <position position="106"/>
    </location>
</feature>
<evidence type="ECO:0000259" key="1">
    <source>
        <dbReference type="Pfam" id="PF03572"/>
    </source>
</evidence>
<dbReference type="GO" id="GO:0004252">
    <property type="term" value="F:serine-type endopeptidase activity"/>
    <property type="evidence" value="ECO:0007669"/>
    <property type="project" value="UniProtKB-EC"/>
</dbReference>
<proteinExistence type="predicted"/>
<dbReference type="InterPro" id="IPR029045">
    <property type="entry name" value="ClpP/crotonase-like_dom_sf"/>
</dbReference>
<dbReference type="GO" id="GO:0030288">
    <property type="term" value="C:outer membrane-bounded periplasmic space"/>
    <property type="evidence" value="ECO:0007669"/>
    <property type="project" value="TreeGrafter"/>
</dbReference>
<protein>
    <submittedName>
        <fullName evidence="2">Tail-specific protease</fullName>
        <ecNumber evidence="2">3.4.21.102</ecNumber>
    </submittedName>
</protein>
<dbReference type="Pfam" id="PF03572">
    <property type="entry name" value="Peptidase_S41"/>
    <property type="match status" value="1"/>
</dbReference>
<sequence length="106" mass="11325">SEIIEKDGKKIGVLEVPSFYVGLSQDTDKLLNDLKAKNVDGIIVDLRNNGGGALTEATALTGLFIKEGPVVQVRDSYGRIKVNADTDGLVSYDGPLTVLINRYSAS</sequence>
<dbReference type="EMBL" id="NIXT01003224">
    <property type="protein sequence ID" value="OXE29473.1"/>
    <property type="molecule type" value="Genomic_DNA"/>
</dbReference>
<dbReference type="Gene3D" id="3.90.226.10">
    <property type="entry name" value="2-enoyl-CoA Hydratase, Chain A, domain 1"/>
    <property type="match status" value="1"/>
</dbReference>
<dbReference type="GO" id="GO:0006508">
    <property type="term" value="P:proteolysis"/>
    <property type="evidence" value="ECO:0007669"/>
    <property type="project" value="UniProtKB-KW"/>
</dbReference>
<dbReference type="InterPro" id="IPR005151">
    <property type="entry name" value="Tail-specific_protease"/>
</dbReference>
<comment type="caution">
    <text evidence="2">The sequence shown here is derived from an EMBL/GenBank/DDBJ whole genome shotgun (WGS) entry which is preliminary data.</text>
</comment>
<keyword evidence="2" id="KW-0378">Hydrolase</keyword>
<dbReference type="AlphaFoldDB" id="A0A227J308"/>
<dbReference type="SUPFAM" id="SSF52096">
    <property type="entry name" value="ClpP/crotonase"/>
    <property type="match status" value="1"/>
</dbReference>
<dbReference type="PANTHER" id="PTHR32060">
    <property type="entry name" value="TAIL-SPECIFIC PROTEASE"/>
    <property type="match status" value="1"/>
</dbReference>
<dbReference type="PANTHER" id="PTHR32060:SF22">
    <property type="entry name" value="CARBOXYL-TERMINAL-PROCESSING PEPTIDASE 3, CHLOROPLASTIC"/>
    <property type="match status" value="1"/>
</dbReference>